<keyword evidence="7" id="KW-0807">Transducer</keyword>
<organism evidence="10 11">
    <name type="scientific">Pocillopora damicornis</name>
    <name type="common">Cauliflower coral</name>
    <name type="synonym">Millepora damicornis</name>
    <dbReference type="NCBI Taxonomy" id="46731"/>
    <lineage>
        <taxon>Eukaryota</taxon>
        <taxon>Metazoa</taxon>
        <taxon>Cnidaria</taxon>
        <taxon>Anthozoa</taxon>
        <taxon>Hexacorallia</taxon>
        <taxon>Scleractinia</taxon>
        <taxon>Astrocoeniina</taxon>
        <taxon>Pocilloporidae</taxon>
        <taxon>Pocillopora</taxon>
    </lineage>
</organism>
<comment type="caution">
    <text evidence="10">The sequence shown here is derived from an EMBL/GenBank/DDBJ whole genome shotgun (WGS) entry which is preliminary data.</text>
</comment>
<keyword evidence="6" id="KW-0675">Receptor</keyword>
<evidence type="ECO:0000256" key="1">
    <source>
        <dbReference type="ARBA" id="ARBA00004141"/>
    </source>
</evidence>
<dbReference type="PRINTS" id="PR00237">
    <property type="entry name" value="GPCRRHODOPSN"/>
</dbReference>
<evidence type="ECO:0000256" key="8">
    <source>
        <dbReference type="SAM" id="Phobius"/>
    </source>
</evidence>
<dbReference type="GO" id="GO:0016020">
    <property type="term" value="C:membrane"/>
    <property type="evidence" value="ECO:0007669"/>
    <property type="project" value="UniProtKB-SubCell"/>
</dbReference>
<proteinExistence type="predicted"/>
<evidence type="ECO:0000256" key="5">
    <source>
        <dbReference type="ARBA" id="ARBA00023136"/>
    </source>
</evidence>
<dbReference type="EMBL" id="RCHS01002387">
    <property type="protein sequence ID" value="RMX47673.1"/>
    <property type="molecule type" value="Genomic_DNA"/>
</dbReference>
<protein>
    <recommendedName>
        <fullName evidence="9">G-protein coupled receptors family 1 profile domain-containing protein</fullName>
    </recommendedName>
</protein>
<dbReference type="Proteomes" id="UP000275408">
    <property type="component" value="Unassembled WGS sequence"/>
</dbReference>
<dbReference type="InterPro" id="IPR017452">
    <property type="entry name" value="GPCR_Rhodpsn_7TM"/>
</dbReference>
<feature type="transmembrane region" description="Helical" evidence="8">
    <location>
        <begin position="291"/>
        <end position="313"/>
    </location>
</feature>
<feature type="domain" description="G-protein coupled receptors family 1 profile" evidence="9">
    <location>
        <begin position="59"/>
        <end position="310"/>
    </location>
</feature>
<evidence type="ECO:0000313" key="11">
    <source>
        <dbReference type="Proteomes" id="UP000275408"/>
    </source>
</evidence>
<keyword evidence="11" id="KW-1185">Reference proteome</keyword>
<dbReference type="Pfam" id="PF00001">
    <property type="entry name" value="7tm_1"/>
    <property type="match status" value="1"/>
</dbReference>
<evidence type="ECO:0000313" key="10">
    <source>
        <dbReference type="EMBL" id="RMX47673.1"/>
    </source>
</evidence>
<feature type="transmembrane region" description="Helical" evidence="8">
    <location>
        <begin position="47"/>
        <end position="68"/>
    </location>
</feature>
<evidence type="ECO:0000256" key="7">
    <source>
        <dbReference type="ARBA" id="ARBA00023224"/>
    </source>
</evidence>
<evidence type="ECO:0000256" key="4">
    <source>
        <dbReference type="ARBA" id="ARBA00023040"/>
    </source>
</evidence>
<dbReference type="SMART" id="SM01381">
    <property type="entry name" value="7TM_GPCR_Srsx"/>
    <property type="match status" value="1"/>
</dbReference>
<reference evidence="10 11" key="1">
    <citation type="journal article" date="2018" name="Sci. Rep.">
        <title>Comparative analysis of the Pocillopora damicornis genome highlights role of immune system in coral evolution.</title>
        <authorList>
            <person name="Cunning R."/>
            <person name="Bay R.A."/>
            <person name="Gillette P."/>
            <person name="Baker A.C."/>
            <person name="Traylor-Knowles N."/>
        </authorList>
    </citation>
    <scope>NUCLEOTIDE SEQUENCE [LARGE SCALE GENOMIC DNA]</scope>
    <source>
        <strain evidence="10">RSMAS</strain>
        <tissue evidence="10">Whole animal</tissue>
    </source>
</reference>
<evidence type="ECO:0000259" key="9">
    <source>
        <dbReference type="PROSITE" id="PS50262"/>
    </source>
</evidence>
<dbReference type="STRING" id="46731.A0A3M6U1W7"/>
<name>A0A3M6U1W7_POCDA</name>
<dbReference type="PANTHER" id="PTHR24240">
    <property type="entry name" value="OPSIN"/>
    <property type="match status" value="1"/>
</dbReference>
<evidence type="ECO:0000256" key="6">
    <source>
        <dbReference type="ARBA" id="ARBA00023170"/>
    </source>
</evidence>
<dbReference type="InterPro" id="IPR050125">
    <property type="entry name" value="GPCR_opsins"/>
</dbReference>
<feature type="transmembrane region" description="Helical" evidence="8">
    <location>
        <begin position="258"/>
        <end position="279"/>
    </location>
</feature>
<keyword evidence="4" id="KW-0297">G-protein coupled receptor</keyword>
<evidence type="ECO:0000256" key="2">
    <source>
        <dbReference type="ARBA" id="ARBA00022692"/>
    </source>
</evidence>
<keyword evidence="2 8" id="KW-0812">Transmembrane</keyword>
<dbReference type="Gene3D" id="1.20.1070.10">
    <property type="entry name" value="Rhodopsin 7-helix transmembrane proteins"/>
    <property type="match status" value="1"/>
</dbReference>
<dbReference type="CDD" id="cd00637">
    <property type="entry name" value="7tm_classA_rhodopsin-like"/>
    <property type="match status" value="1"/>
</dbReference>
<feature type="transmembrane region" description="Helical" evidence="8">
    <location>
        <begin position="159"/>
        <end position="180"/>
    </location>
</feature>
<dbReference type="OrthoDB" id="5957871at2759"/>
<evidence type="ECO:0000256" key="3">
    <source>
        <dbReference type="ARBA" id="ARBA00022989"/>
    </source>
</evidence>
<keyword evidence="3 8" id="KW-1133">Transmembrane helix</keyword>
<feature type="transmembrane region" description="Helical" evidence="8">
    <location>
        <begin position="80"/>
        <end position="100"/>
    </location>
</feature>
<dbReference type="GO" id="GO:0004930">
    <property type="term" value="F:G protein-coupled receptor activity"/>
    <property type="evidence" value="ECO:0007669"/>
    <property type="project" value="UniProtKB-KW"/>
</dbReference>
<feature type="transmembrane region" description="Helical" evidence="8">
    <location>
        <begin position="120"/>
        <end position="138"/>
    </location>
</feature>
<accession>A0A3M6U1W7</accession>
<dbReference type="PROSITE" id="PS50262">
    <property type="entry name" value="G_PROTEIN_RECEP_F1_2"/>
    <property type="match status" value="1"/>
</dbReference>
<gene>
    <name evidence="10" type="ORF">pdam_00013619</name>
</gene>
<dbReference type="AlphaFoldDB" id="A0A3M6U1W7"/>
<feature type="transmembrane region" description="Helical" evidence="8">
    <location>
        <begin position="200"/>
        <end position="223"/>
    </location>
</feature>
<dbReference type="InterPro" id="IPR000276">
    <property type="entry name" value="GPCR_Rhodpsn"/>
</dbReference>
<dbReference type="SUPFAM" id="SSF81321">
    <property type="entry name" value="Family A G protein-coupled receptor-like"/>
    <property type="match status" value="1"/>
</dbReference>
<sequence length="335" mass="38492">MTKDQRGFVKSLKSALCAIVRLSKVVMENLLIELATRTTVLVWTETILFAVINVLAFFGNLLTCYAVYRNYRLRTPPNMFVVALAVSDILMSTCCMPFTVTTLFIGRWEFGETICHLQGFGAYTFAIVSLCTMGIIAVSRYFCIVKPGKYQVLFTKRKILIYIIIVWCAALPGSAPPFFIEDGRYKFHAGEAICLSRDNITFLSLTYCIYIITPFTVIVVCYIKVCRAVSRSNRVFPQKNCLLNCRVNVKEAKVTKTLIAILFAFLCCWLPVYVMNFVQIHHGEYSLRRQWYIAVGFLLYLSSSINPFIYGIMNRQFRRECRNIVRNVLRLKKSK</sequence>
<keyword evidence="5 8" id="KW-0472">Membrane</keyword>
<comment type="subcellular location">
    <subcellularLocation>
        <location evidence="1">Membrane</location>
        <topology evidence="1">Multi-pass membrane protein</topology>
    </subcellularLocation>
</comment>